<evidence type="ECO:0000256" key="2">
    <source>
        <dbReference type="SAM" id="SignalP"/>
    </source>
</evidence>
<dbReference type="AlphaFoldDB" id="A0A2C5Y0Z2"/>
<feature type="signal peptide" evidence="2">
    <location>
        <begin position="1"/>
        <end position="17"/>
    </location>
</feature>
<reference evidence="3 4" key="1">
    <citation type="submission" date="2017-06" db="EMBL/GenBank/DDBJ databases">
        <title>Ant-infecting Ophiocordyceps genomes reveal a high diversity of potential behavioral manipulation genes and a possible major role for enterotoxins.</title>
        <authorList>
            <person name="De Bekker C."/>
            <person name="Evans H.C."/>
            <person name="Brachmann A."/>
            <person name="Hughes D.P."/>
        </authorList>
    </citation>
    <scope>NUCLEOTIDE SEQUENCE [LARGE SCALE GENOMIC DNA]</scope>
    <source>
        <strain evidence="3 4">Map64</strain>
    </source>
</reference>
<evidence type="ECO:0000313" key="4">
    <source>
        <dbReference type="Proteomes" id="UP000226192"/>
    </source>
</evidence>
<accession>A0A2C5Y0Z2</accession>
<dbReference type="Proteomes" id="UP000226192">
    <property type="component" value="Unassembled WGS sequence"/>
</dbReference>
<evidence type="ECO:0000313" key="3">
    <source>
        <dbReference type="EMBL" id="PHH60551.1"/>
    </source>
</evidence>
<protein>
    <submittedName>
        <fullName evidence="3">Uncharacterized protein</fullName>
    </submittedName>
</protein>
<proteinExistence type="predicted"/>
<comment type="caution">
    <text evidence="3">The sequence shown here is derived from an EMBL/GenBank/DDBJ whole genome shotgun (WGS) entry which is preliminary data.</text>
</comment>
<gene>
    <name evidence="3" type="ORF">CDD81_1556</name>
</gene>
<keyword evidence="4" id="KW-1185">Reference proteome</keyword>
<dbReference type="EMBL" id="NJET01000141">
    <property type="protein sequence ID" value="PHH60551.1"/>
    <property type="molecule type" value="Genomic_DNA"/>
</dbReference>
<organism evidence="3 4">
    <name type="scientific">Ophiocordyceps australis</name>
    <dbReference type="NCBI Taxonomy" id="1399860"/>
    <lineage>
        <taxon>Eukaryota</taxon>
        <taxon>Fungi</taxon>
        <taxon>Dikarya</taxon>
        <taxon>Ascomycota</taxon>
        <taxon>Pezizomycotina</taxon>
        <taxon>Sordariomycetes</taxon>
        <taxon>Hypocreomycetidae</taxon>
        <taxon>Hypocreales</taxon>
        <taxon>Ophiocordycipitaceae</taxon>
        <taxon>Ophiocordyceps</taxon>
    </lineage>
</organism>
<feature type="compositionally biased region" description="Polar residues" evidence="1">
    <location>
        <begin position="96"/>
        <end position="108"/>
    </location>
</feature>
<feature type="region of interest" description="Disordered" evidence="1">
    <location>
        <begin position="87"/>
        <end position="158"/>
    </location>
</feature>
<feature type="chain" id="PRO_5012270914" evidence="2">
    <location>
        <begin position="18"/>
        <end position="245"/>
    </location>
</feature>
<name>A0A2C5Y0Z2_9HYPO</name>
<keyword evidence="2" id="KW-0732">Signal</keyword>
<evidence type="ECO:0000256" key="1">
    <source>
        <dbReference type="SAM" id="MobiDB-lite"/>
    </source>
</evidence>
<sequence length="245" mass="26647">MKHFIVIAAALATSALAMPQRLQERASQLTFEQQIFCAEDEFTEQQVDQCVGNLEQCKQELKDQGKRLNYNGVKNCVTAKQTTITNDAAPKPSVVSPETSNGTKNSPTAPLPAEASPDPQPNQEDAKDQTPGNTKPQVGKPQTKPPKAAEPADDRFLSPSAKEAIEAAGSSRIECQYKEILSPILLVGSTSTADLSCVVYINEKTNEENLSSLCKQHGRCTCTEMILLNNQETREFKCHIGNVIG</sequence>